<gene>
    <name evidence="1" type="ORF">L3Q82_014828</name>
</gene>
<reference evidence="1" key="1">
    <citation type="submission" date="2022-04" db="EMBL/GenBank/DDBJ databases">
        <title>Jade perch genome.</title>
        <authorList>
            <person name="Chao B."/>
        </authorList>
    </citation>
    <scope>NUCLEOTIDE SEQUENCE</scope>
    <source>
        <strain evidence="1">CB-2022</strain>
    </source>
</reference>
<comment type="caution">
    <text evidence="1">The sequence shown here is derived from an EMBL/GenBank/DDBJ whole genome shotgun (WGS) entry which is preliminary data.</text>
</comment>
<evidence type="ECO:0000313" key="2">
    <source>
        <dbReference type="Proteomes" id="UP000831701"/>
    </source>
</evidence>
<proteinExistence type="predicted"/>
<organism evidence="1 2">
    <name type="scientific">Scortum barcoo</name>
    <name type="common">barcoo grunter</name>
    <dbReference type="NCBI Taxonomy" id="214431"/>
    <lineage>
        <taxon>Eukaryota</taxon>
        <taxon>Metazoa</taxon>
        <taxon>Chordata</taxon>
        <taxon>Craniata</taxon>
        <taxon>Vertebrata</taxon>
        <taxon>Euteleostomi</taxon>
        <taxon>Actinopterygii</taxon>
        <taxon>Neopterygii</taxon>
        <taxon>Teleostei</taxon>
        <taxon>Neoteleostei</taxon>
        <taxon>Acanthomorphata</taxon>
        <taxon>Eupercaria</taxon>
        <taxon>Centrarchiformes</taxon>
        <taxon>Terapontoidei</taxon>
        <taxon>Terapontidae</taxon>
        <taxon>Scortum</taxon>
    </lineage>
</organism>
<accession>A0ACB8VS82</accession>
<evidence type="ECO:0000313" key="1">
    <source>
        <dbReference type="EMBL" id="KAI3358399.1"/>
    </source>
</evidence>
<dbReference type="Proteomes" id="UP000831701">
    <property type="component" value="Chromosome 18"/>
</dbReference>
<protein>
    <submittedName>
        <fullName evidence="1">Uncharacterized protein</fullName>
    </submittedName>
</protein>
<feature type="non-terminal residue" evidence="1">
    <location>
        <position position="251"/>
    </location>
</feature>
<sequence length="251" mass="27737">MAEVRNAVKLKRESYWVMLACGYQQAKAKQAAAQGDPGGKNSGLGGVCLPGKVYARVLERRIQADSRTLDSGGPLLLRAVRSPYDRCRSLVRISGRFLRHSQGLEGVQFGNHGISFLLFADDVGLMLASSGQDLQHVLERFAAECEAAGMRISNLQIRGHGFSTGKEWRALSGWVERSCLKWRSSSISGSCSQVKGKMEHEIDRLIGAASAVMRSVYRTVVMKKELSRKAAKLSIYRSIYVPTLTYGHELW</sequence>
<name>A0ACB8VS82_9TELE</name>
<keyword evidence="2" id="KW-1185">Reference proteome</keyword>
<dbReference type="EMBL" id="CM041548">
    <property type="protein sequence ID" value="KAI3358399.1"/>
    <property type="molecule type" value="Genomic_DNA"/>
</dbReference>